<comment type="caution">
    <text evidence="2">The sequence shown here is derived from an EMBL/GenBank/DDBJ whole genome shotgun (WGS) entry which is preliminary data.</text>
</comment>
<feature type="non-terminal residue" evidence="2">
    <location>
        <position position="1"/>
    </location>
</feature>
<name>A0ABV0MYT3_9TELE</name>
<dbReference type="EMBL" id="JAHRIO010013732">
    <property type="protein sequence ID" value="MEQ2163212.1"/>
    <property type="molecule type" value="Genomic_DNA"/>
</dbReference>
<keyword evidence="3" id="KW-1185">Reference proteome</keyword>
<accession>A0ABV0MYT3</accession>
<organism evidence="2 3">
    <name type="scientific">Goodea atripinnis</name>
    <dbReference type="NCBI Taxonomy" id="208336"/>
    <lineage>
        <taxon>Eukaryota</taxon>
        <taxon>Metazoa</taxon>
        <taxon>Chordata</taxon>
        <taxon>Craniata</taxon>
        <taxon>Vertebrata</taxon>
        <taxon>Euteleostomi</taxon>
        <taxon>Actinopterygii</taxon>
        <taxon>Neopterygii</taxon>
        <taxon>Teleostei</taxon>
        <taxon>Neoteleostei</taxon>
        <taxon>Acanthomorphata</taxon>
        <taxon>Ovalentaria</taxon>
        <taxon>Atherinomorphae</taxon>
        <taxon>Cyprinodontiformes</taxon>
        <taxon>Goodeidae</taxon>
        <taxon>Goodea</taxon>
    </lineage>
</organism>
<evidence type="ECO:0000313" key="2">
    <source>
        <dbReference type="EMBL" id="MEQ2163212.1"/>
    </source>
</evidence>
<evidence type="ECO:0000256" key="1">
    <source>
        <dbReference type="SAM" id="MobiDB-lite"/>
    </source>
</evidence>
<feature type="compositionally biased region" description="Acidic residues" evidence="1">
    <location>
        <begin position="827"/>
        <end position="838"/>
    </location>
</feature>
<protein>
    <submittedName>
        <fullName evidence="2">Uncharacterized protein</fullName>
    </submittedName>
</protein>
<proteinExistence type="predicted"/>
<dbReference type="Proteomes" id="UP001476798">
    <property type="component" value="Unassembled WGS sequence"/>
</dbReference>
<feature type="region of interest" description="Disordered" evidence="1">
    <location>
        <begin position="811"/>
        <end position="838"/>
    </location>
</feature>
<gene>
    <name evidence="2" type="ORF">GOODEAATRI_027888</name>
</gene>
<evidence type="ECO:0000313" key="3">
    <source>
        <dbReference type="Proteomes" id="UP001476798"/>
    </source>
</evidence>
<reference evidence="2 3" key="1">
    <citation type="submission" date="2021-06" db="EMBL/GenBank/DDBJ databases">
        <authorList>
            <person name="Palmer J.M."/>
        </authorList>
    </citation>
    <scope>NUCLEOTIDE SEQUENCE [LARGE SCALE GENOMIC DNA]</scope>
    <source>
        <strain evidence="2 3">GA_2019</strain>
        <tissue evidence="2">Muscle</tissue>
    </source>
</reference>
<sequence>IPLTMEDTNELFEVGVLNAMTLSDAVEDYKTIDEFLHADESLHFHSTYISNPESVFDLQFDVDGLVLELKYLIGIVGEVHYLLLPPFHLHILRDCYHIIKKHIDLASCTPTGISVLRNSVGHNLGYIDGGYHLTLIVLPTSTTDPDTRLYRKDLYKINACELLNQVRWNFQTLLKSASVKDKCRPTLQKQVSFETSIYHVLQQDSFYIFSLLEKAIAQANECSYLKVVPFITMFGQKQPMAFDLTDIVDPFSVASFSVHLACKITALDPEIHTLFSRFGLQDLVGQRGSLYSILGIHEATNYQSNLDHLPIQVSDTLLQVLSKEGKLTFLQLYVDSPHVHLKMPYKHPVSGTIVTCRLSHPNVQTAMLSRANTYLNHMEDLKDKLVLQLGMRIEQVRRFEGDIPSEVFPESHFCKEAIFSLLSDSAIVIPFKDSVCSNGLLPTLNKVMDHVIRQLRYLYNTSEGVAKYAPCWKAFQLELALEELFFGHPLSKGDYEVSVSLGTSTVNPKSITHTRGFIGLASHSSASVGESPPPLDNWTKNDFQRKRIQRIFPLCQTLDASPAVIGVALVKLLLRDIYRRNTDIPMSALCSDAPPGRLAGSQDLVVLCEDLSTKNSFPAPLTFGRARSMLVEAGKDVKNCLLKGFTSEKMKFFPAIKFRDLKDTRKVYWNCRDYILLEVEGNETTLSKVVSATLQVCTEVERRSLSFSRNLEKYREHGMVWIPKVLERLPPKLSGALHLQVITFVSCVAMIMNGDFVDYKHLKSLLEEMCPHVTQKMMQNWRILSNFTLPKVFNFLIWKVHEDIPHRIAQKPRALPSLKPPQRQEEEQPMEDVQAVDDQDDMQPMDRTKAMISSTSRIHNSCGNGSWTGSAVVPVIVVPLRIADNDKNEAATSPCPPAGTASQDVAGVSEETQMLQISHMKEVNTLMQSLLAQGQKLEAVQQRVAKLETHLSKKDHPT</sequence>